<evidence type="ECO:0000313" key="3">
    <source>
        <dbReference type="Proteomes" id="UP000274545"/>
    </source>
</evidence>
<organism evidence="2 3">
    <name type="scientific">Spiroplasma poulsonii</name>
    <dbReference type="NCBI Taxonomy" id="2138"/>
    <lineage>
        <taxon>Bacteria</taxon>
        <taxon>Bacillati</taxon>
        <taxon>Mycoplasmatota</taxon>
        <taxon>Mollicutes</taxon>
        <taxon>Entomoplasmatales</taxon>
        <taxon>Spiroplasmataceae</taxon>
        <taxon>Spiroplasma</taxon>
    </lineage>
</organism>
<dbReference type="EMBL" id="RAHC01000003">
    <property type="protein sequence ID" value="RUP77183.1"/>
    <property type="molecule type" value="Genomic_DNA"/>
</dbReference>
<protein>
    <recommendedName>
        <fullName evidence="4">Single-stranded DNA-binding protein</fullName>
    </recommendedName>
</protein>
<dbReference type="Pfam" id="PF04404">
    <property type="entry name" value="ERF"/>
    <property type="match status" value="1"/>
</dbReference>
<sequence length="87" mass="10083">MELTLCKETEEIKTYWPFTGKNTDPAKSIGSALTYGVKYVLSKLLGLPTEELDPDNSEVSKNNYKQEKEQKEIINNSNPNWMREEHF</sequence>
<comment type="caution">
    <text evidence="2">The sequence shown here is derived from an EMBL/GenBank/DDBJ whole genome shotgun (WGS) entry which is preliminary data.</text>
</comment>
<dbReference type="InterPro" id="IPR007499">
    <property type="entry name" value="ERF_bacteria_virus"/>
</dbReference>
<reference evidence="2 3" key="1">
    <citation type="journal article" date="2019" name="Genome Biol. Evol.">
        <title>Toxin and genome evolution in a Drosophila defensive symbiosis.</title>
        <authorList>
            <person name="Ballinger M.J."/>
            <person name="Gawryluk R.M."/>
            <person name="Perlman S.J."/>
        </authorList>
    </citation>
    <scope>NUCLEOTIDE SEQUENCE [LARGE SCALE GENOMIC DNA]</scope>
    <source>
        <strain evidence="3">sNeo</strain>
    </source>
</reference>
<dbReference type="Proteomes" id="UP000274545">
    <property type="component" value="Unassembled WGS sequence"/>
</dbReference>
<evidence type="ECO:0000256" key="1">
    <source>
        <dbReference type="SAM" id="MobiDB-lite"/>
    </source>
</evidence>
<gene>
    <name evidence="2" type="ORF">D6D54_04435</name>
</gene>
<evidence type="ECO:0000313" key="2">
    <source>
        <dbReference type="EMBL" id="RUP77183.1"/>
    </source>
</evidence>
<proteinExistence type="predicted"/>
<evidence type="ECO:0008006" key="4">
    <source>
        <dbReference type="Google" id="ProtNLM"/>
    </source>
</evidence>
<dbReference type="RefSeq" id="WP_199735631.1">
    <property type="nucleotide sequence ID" value="NZ_RAHC01000003.1"/>
</dbReference>
<name>A0A3S0UMY2_9MOLU</name>
<feature type="non-terminal residue" evidence="2">
    <location>
        <position position="87"/>
    </location>
</feature>
<dbReference type="AlphaFoldDB" id="A0A3S0UMY2"/>
<accession>A0A3S0UMY2</accession>
<feature type="region of interest" description="Disordered" evidence="1">
    <location>
        <begin position="51"/>
        <end position="87"/>
    </location>
</feature>